<gene>
    <name evidence="2" type="ORF">MOST_23910</name>
</gene>
<feature type="transmembrane region" description="Helical" evidence="1">
    <location>
        <begin position="40"/>
        <end position="65"/>
    </location>
</feature>
<dbReference type="RefSeq" id="WP_054935839.1">
    <property type="nucleotide sequence ID" value="NZ_PVXL01000054.1"/>
</dbReference>
<keyword evidence="1" id="KW-0472">Membrane</keyword>
<reference evidence="2 3" key="1">
    <citation type="submission" date="2018-03" db="EMBL/GenBank/DDBJ databases">
        <title>Genome sequence of Moorella stamsii DSM 26217.</title>
        <authorList>
            <person name="Poehlein A."/>
            <person name="Daniel R."/>
        </authorList>
    </citation>
    <scope>NUCLEOTIDE SEQUENCE [LARGE SCALE GENOMIC DNA]</scope>
    <source>
        <strain evidence="3">DSM 26217</strain>
    </source>
</reference>
<proteinExistence type="predicted"/>
<dbReference type="AlphaFoldDB" id="A0A9X7J1G7"/>
<keyword evidence="3" id="KW-1185">Reference proteome</keyword>
<evidence type="ECO:0000313" key="2">
    <source>
        <dbReference type="EMBL" id="PRR71553.1"/>
    </source>
</evidence>
<name>A0A9X7J1G7_9FIRM</name>
<evidence type="ECO:0000313" key="3">
    <source>
        <dbReference type="Proteomes" id="UP000239430"/>
    </source>
</evidence>
<dbReference type="EMBL" id="PVXL01000054">
    <property type="protein sequence ID" value="PRR71553.1"/>
    <property type="molecule type" value="Genomic_DNA"/>
</dbReference>
<organism evidence="2 3">
    <name type="scientific">Neomoorella stamsii</name>
    <dbReference type="NCBI Taxonomy" id="1266720"/>
    <lineage>
        <taxon>Bacteria</taxon>
        <taxon>Bacillati</taxon>
        <taxon>Bacillota</taxon>
        <taxon>Clostridia</taxon>
        <taxon>Neomoorellales</taxon>
        <taxon>Neomoorellaceae</taxon>
        <taxon>Neomoorella</taxon>
    </lineage>
</organism>
<keyword evidence="1" id="KW-1133">Transmembrane helix</keyword>
<evidence type="ECO:0000256" key="1">
    <source>
        <dbReference type="SAM" id="Phobius"/>
    </source>
</evidence>
<protein>
    <submittedName>
        <fullName evidence="2">Uncharacterized protein</fullName>
    </submittedName>
</protein>
<keyword evidence="1" id="KW-0812">Transmembrane</keyword>
<sequence>MKHIAHHFLILSFDIRPCYTLNQHNLKNKYSDETGTLKDLTWVVGAAVVTALIIVGATLLANILLNSPQFALKQHAFQKTD</sequence>
<comment type="caution">
    <text evidence="2">The sequence shown here is derived from an EMBL/GenBank/DDBJ whole genome shotgun (WGS) entry which is preliminary data.</text>
</comment>
<accession>A0A9X7J1G7</accession>
<dbReference type="Proteomes" id="UP000239430">
    <property type="component" value="Unassembled WGS sequence"/>
</dbReference>